<evidence type="ECO:0000259" key="11">
    <source>
        <dbReference type="Pfam" id="PF25994"/>
    </source>
</evidence>
<evidence type="ECO:0000313" key="14">
    <source>
        <dbReference type="Proteomes" id="UP001203338"/>
    </source>
</evidence>
<keyword evidence="10" id="KW-0175">Coiled coil</keyword>
<evidence type="ECO:0000256" key="1">
    <source>
        <dbReference type="ARBA" id="ARBA00004377"/>
    </source>
</evidence>
<dbReference type="PRINTS" id="PR01490">
    <property type="entry name" value="RTXTOXIND"/>
</dbReference>
<evidence type="ECO:0000256" key="9">
    <source>
        <dbReference type="RuleBase" id="RU365093"/>
    </source>
</evidence>
<keyword evidence="6 9" id="KW-0812">Transmembrane</keyword>
<feature type="coiled-coil region" evidence="10">
    <location>
        <begin position="164"/>
        <end position="205"/>
    </location>
</feature>
<keyword evidence="4 9" id="KW-1003">Cell membrane</keyword>
<dbReference type="InterPro" id="IPR058781">
    <property type="entry name" value="HH_AprE-like"/>
</dbReference>
<dbReference type="Proteomes" id="UP001203338">
    <property type="component" value="Unassembled WGS sequence"/>
</dbReference>
<dbReference type="Pfam" id="PF25994">
    <property type="entry name" value="HH_AprE"/>
    <property type="match status" value="1"/>
</dbReference>
<dbReference type="PANTHER" id="PTHR30386:SF26">
    <property type="entry name" value="TRANSPORT PROTEIN COMB"/>
    <property type="match status" value="1"/>
</dbReference>
<dbReference type="InterPro" id="IPR050739">
    <property type="entry name" value="MFP"/>
</dbReference>
<dbReference type="InterPro" id="IPR010129">
    <property type="entry name" value="T1SS_HlyD"/>
</dbReference>
<evidence type="ECO:0000256" key="3">
    <source>
        <dbReference type="ARBA" id="ARBA00022448"/>
    </source>
</evidence>
<keyword evidence="5 9" id="KW-0997">Cell inner membrane</keyword>
<keyword evidence="14" id="KW-1185">Reference proteome</keyword>
<dbReference type="EMBL" id="JAMFLX010000017">
    <property type="protein sequence ID" value="MCL6270908.1"/>
    <property type="molecule type" value="Genomic_DNA"/>
</dbReference>
<comment type="caution">
    <text evidence="13">The sequence shown here is derived from an EMBL/GenBank/DDBJ whole genome shotgun (WGS) entry which is preliminary data.</text>
</comment>
<evidence type="ECO:0000256" key="5">
    <source>
        <dbReference type="ARBA" id="ARBA00022519"/>
    </source>
</evidence>
<keyword evidence="8 9" id="KW-0472">Membrane</keyword>
<protein>
    <recommendedName>
        <fullName evidence="9">Membrane fusion protein (MFP) family protein</fullName>
    </recommendedName>
</protein>
<feature type="domain" description="AprE-like beta-barrel" evidence="12">
    <location>
        <begin position="335"/>
        <end position="424"/>
    </location>
</feature>
<name>A0ABT0PHU6_9GAMM</name>
<comment type="subcellular location">
    <subcellularLocation>
        <location evidence="1 9">Cell inner membrane</location>
        <topology evidence="1 9">Single-pass membrane protein</topology>
    </subcellularLocation>
</comment>
<comment type="similarity">
    <text evidence="2 9">Belongs to the membrane fusion protein (MFP) (TC 8.A.1) family.</text>
</comment>
<keyword evidence="3 9" id="KW-0813">Transport</keyword>
<accession>A0ABT0PHU6</accession>
<evidence type="ECO:0000256" key="10">
    <source>
        <dbReference type="SAM" id="Coils"/>
    </source>
</evidence>
<dbReference type="Gene3D" id="2.40.50.100">
    <property type="match status" value="1"/>
</dbReference>
<dbReference type="Pfam" id="PF26002">
    <property type="entry name" value="Beta-barrel_AprE"/>
    <property type="match status" value="1"/>
</dbReference>
<sequence length="447" mass="50415">MKEELDDKSRNVAEEFSFYLDAKAAVERRQPKGGRILIWMTLVAIVTFILWAAWIEIDEITRGMGKVIPSRQIQDVQNLEGGIVGDILVKEGETVDKGQILMTMDDTQFMSSLGGQKISRTALEIKRSRLRAEVVGEFPLISDQAWQDAPDLAQQELELYGSRQQELESRKNVLLEQVDQNQQQIEEMGEQRKLLGRRRNLLKEELGIASRLAESGAVSRIEVLRLQRQVSDVDGELAVTKETVDRLNAQQKEVHQRINELQLTFVSSVRSELNETQAKIKELEATGTALEDRVARTQVRSPVKGVVKQILVNTKGGVVQPGMKMMEVVPLDDKLLIETRIRPQDIGFLHPGQKAVVRFTAYDFTIYGGIEGKLTHISADTITDEQGESFYLAHVETERNNLDENDATRPVITGMIANVDIMTGKKPLLSYLLKPVLRARQLAFSER</sequence>
<evidence type="ECO:0000256" key="8">
    <source>
        <dbReference type="ARBA" id="ARBA00023136"/>
    </source>
</evidence>
<dbReference type="RefSeq" id="WP_249700214.1">
    <property type="nucleotide sequence ID" value="NZ_JAMFLX010000017.1"/>
</dbReference>
<proteinExistence type="inferred from homology"/>
<dbReference type="InterPro" id="IPR058982">
    <property type="entry name" value="Beta-barrel_AprE"/>
</dbReference>
<evidence type="ECO:0000313" key="13">
    <source>
        <dbReference type="EMBL" id="MCL6270908.1"/>
    </source>
</evidence>
<feature type="coiled-coil region" evidence="10">
    <location>
        <begin position="244"/>
        <end position="300"/>
    </location>
</feature>
<reference evidence="13 14" key="1">
    <citation type="submission" date="2022-05" db="EMBL/GenBank/DDBJ databases">
        <authorList>
            <person name="Park J.-S."/>
        </authorList>
    </citation>
    <scope>NUCLEOTIDE SEQUENCE [LARGE SCALE GENOMIC DNA]</scope>
    <source>
        <strain evidence="13 14">2012CJ34-2</strain>
    </source>
</reference>
<organism evidence="13 14">
    <name type="scientific">Parendozoicomonas callyspongiae</name>
    <dbReference type="NCBI Taxonomy" id="2942213"/>
    <lineage>
        <taxon>Bacteria</taxon>
        <taxon>Pseudomonadati</taxon>
        <taxon>Pseudomonadota</taxon>
        <taxon>Gammaproteobacteria</taxon>
        <taxon>Oceanospirillales</taxon>
        <taxon>Endozoicomonadaceae</taxon>
        <taxon>Parendozoicomonas</taxon>
    </lineage>
</organism>
<dbReference type="Gene3D" id="1.10.287.470">
    <property type="entry name" value="Helix hairpin bin"/>
    <property type="match status" value="1"/>
</dbReference>
<evidence type="ECO:0000256" key="7">
    <source>
        <dbReference type="ARBA" id="ARBA00022989"/>
    </source>
</evidence>
<evidence type="ECO:0000256" key="2">
    <source>
        <dbReference type="ARBA" id="ARBA00009477"/>
    </source>
</evidence>
<evidence type="ECO:0000256" key="6">
    <source>
        <dbReference type="ARBA" id="ARBA00022692"/>
    </source>
</evidence>
<feature type="domain" description="AprE-like long alpha-helical hairpin" evidence="11">
    <location>
        <begin position="119"/>
        <end position="293"/>
    </location>
</feature>
<dbReference type="PANTHER" id="PTHR30386">
    <property type="entry name" value="MEMBRANE FUSION SUBUNIT OF EMRAB-TOLC MULTIDRUG EFFLUX PUMP"/>
    <property type="match status" value="1"/>
</dbReference>
<dbReference type="NCBIfam" id="TIGR01843">
    <property type="entry name" value="type_I_hlyD"/>
    <property type="match status" value="1"/>
</dbReference>
<gene>
    <name evidence="13" type="ORF">M3P05_13340</name>
</gene>
<dbReference type="Gene3D" id="2.40.30.170">
    <property type="match status" value="1"/>
</dbReference>
<evidence type="ECO:0000259" key="12">
    <source>
        <dbReference type="Pfam" id="PF26002"/>
    </source>
</evidence>
<keyword evidence="7 9" id="KW-1133">Transmembrane helix</keyword>
<feature type="transmembrane region" description="Helical" evidence="9">
    <location>
        <begin position="36"/>
        <end position="54"/>
    </location>
</feature>
<evidence type="ECO:0000256" key="4">
    <source>
        <dbReference type="ARBA" id="ARBA00022475"/>
    </source>
</evidence>